<dbReference type="InterPro" id="IPR027007">
    <property type="entry name" value="C2_DOCK-type_domain"/>
</dbReference>
<dbReference type="InterPro" id="IPR037808">
    <property type="entry name" value="C2_Dock-C"/>
</dbReference>
<dbReference type="GO" id="GO:0006909">
    <property type="term" value="P:phagocytosis"/>
    <property type="evidence" value="ECO:0007669"/>
    <property type="project" value="EnsemblMetazoa"/>
</dbReference>
<evidence type="ECO:0000256" key="3">
    <source>
        <dbReference type="ARBA" id="ARBA00022658"/>
    </source>
</evidence>
<keyword evidence="3" id="KW-0344">Guanine-nucleotide releasing factor</keyword>
<dbReference type="Pfam" id="PF14429">
    <property type="entry name" value="DOCK-C2"/>
    <property type="match status" value="1"/>
</dbReference>
<dbReference type="PANTHER" id="PTHR23317">
    <property type="entry name" value="DEDICATOR OF CYTOKINESIS DOCK"/>
    <property type="match status" value="1"/>
</dbReference>
<evidence type="ECO:0000259" key="8">
    <source>
        <dbReference type="PROSITE" id="PS51651"/>
    </source>
</evidence>
<evidence type="ECO:0000259" key="7">
    <source>
        <dbReference type="PROSITE" id="PS51650"/>
    </source>
</evidence>
<dbReference type="GO" id="GO:0005085">
    <property type="term" value="F:guanyl-nucleotide exchange factor activity"/>
    <property type="evidence" value="ECO:0007669"/>
    <property type="project" value="UniProtKB-KW"/>
</dbReference>
<dbReference type="InterPro" id="IPR035892">
    <property type="entry name" value="C2_domain_sf"/>
</dbReference>
<dbReference type="SMR" id="B4GQT1"/>
<dbReference type="SUPFAM" id="SSF57184">
    <property type="entry name" value="Growth factor receptor domain"/>
    <property type="match status" value="1"/>
</dbReference>
<keyword evidence="2" id="KW-0597">Phosphoprotein</keyword>
<dbReference type="Pfam" id="PF06920">
    <property type="entry name" value="DHR-2_Lobe_A"/>
    <property type="match status" value="1"/>
</dbReference>
<dbReference type="eggNOG" id="KOG4260">
    <property type="taxonomic scope" value="Eukaryota"/>
</dbReference>
<keyword evidence="1" id="KW-0245">EGF-like domain</keyword>
<proteinExistence type="inferred from homology"/>
<dbReference type="Pfam" id="PF20422">
    <property type="entry name" value="DHR-2_Lobe_B"/>
    <property type="match status" value="1"/>
</dbReference>
<evidence type="ECO:0000256" key="6">
    <source>
        <dbReference type="SAM" id="MobiDB-lite"/>
    </source>
</evidence>
<dbReference type="InterPro" id="IPR009030">
    <property type="entry name" value="Growth_fac_rcpt_cys_sf"/>
</dbReference>
<dbReference type="InterPro" id="IPR021816">
    <property type="entry name" value="DOCK_C/D_N"/>
</dbReference>
<feature type="domain" description="C2 DOCK-type" evidence="7">
    <location>
        <begin position="593"/>
        <end position="762"/>
    </location>
</feature>
<dbReference type="Proteomes" id="UP000008744">
    <property type="component" value="Unassembled WGS sequence"/>
</dbReference>
<dbReference type="PROSITE" id="PS01187">
    <property type="entry name" value="EGF_CA"/>
    <property type="match status" value="1"/>
</dbReference>
<dbReference type="CDD" id="cd08696">
    <property type="entry name" value="C2_Dock-C"/>
    <property type="match status" value="1"/>
</dbReference>
<dbReference type="SMART" id="SM00261">
    <property type="entry name" value="FU"/>
    <property type="match status" value="2"/>
</dbReference>
<dbReference type="GO" id="GO:0035011">
    <property type="term" value="P:melanotic encapsulation of foreign target"/>
    <property type="evidence" value="ECO:0007669"/>
    <property type="project" value="EnsemblMetazoa"/>
</dbReference>
<reference evidence="9 10" key="1">
    <citation type="journal article" date="2007" name="Nature">
        <title>Evolution of genes and genomes on the Drosophila phylogeny.</title>
        <authorList>
            <consortium name="Drosophila 12 Genomes Consortium"/>
            <person name="Clark A.G."/>
            <person name="Eisen M.B."/>
            <person name="Smith D.R."/>
            <person name="Bergman C.M."/>
            <person name="Oliver B."/>
            <person name="Markow T.A."/>
            <person name="Kaufman T.C."/>
            <person name="Kellis M."/>
            <person name="Gelbart W."/>
            <person name="Iyer V.N."/>
            <person name="Pollard D.A."/>
            <person name="Sackton T.B."/>
            <person name="Larracuente A.M."/>
            <person name="Singh N.D."/>
            <person name="Abad J.P."/>
            <person name="Abt D.N."/>
            <person name="Adryan B."/>
            <person name="Aguade M."/>
            <person name="Akashi H."/>
            <person name="Anderson W.W."/>
            <person name="Aquadro C.F."/>
            <person name="Ardell D.H."/>
            <person name="Arguello R."/>
            <person name="Artieri C.G."/>
            <person name="Barbash D.A."/>
            <person name="Barker D."/>
            <person name="Barsanti P."/>
            <person name="Batterham P."/>
            <person name="Batzoglou S."/>
            <person name="Begun D."/>
            <person name="Bhutkar A."/>
            <person name="Blanco E."/>
            <person name="Bosak S.A."/>
            <person name="Bradley R.K."/>
            <person name="Brand A.D."/>
            <person name="Brent M.R."/>
            <person name="Brooks A.N."/>
            <person name="Brown R.H."/>
            <person name="Butlin R.K."/>
            <person name="Caggese C."/>
            <person name="Calvi B.R."/>
            <person name="Bernardo de Carvalho A."/>
            <person name="Caspi A."/>
            <person name="Castrezana S."/>
            <person name="Celniker S.E."/>
            <person name="Chang J.L."/>
            <person name="Chapple C."/>
            <person name="Chatterji S."/>
            <person name="Chinwalla A."/>
            <person name="Civetta A."/>
            <person name="Clifton S.W."/>
            <person name="Comeron J.M."/>
            <person name="Costello J.C."/>
            <person name="Coyne J.A."/>
            <person name="Daub J."/>
            <person name="David R.G."/>
            <person name="Delcher A.L."/>
            <person name="Delehaunty K."/>
            <person name="Do C.B."/>
            <person name="Ebling H."/>
            <person name="Edwards K."/>
            <person name="Eickbush T."/>
            <person name="Evans J.D."/>
            <person name="Filipski A."/>
            <person name="Findeiss S."/>
            <person name="Freyhult E."/>
            <person name="Fulton L."/>
            <person name="Fulton R."/>
            <person name="Garcia A.C."/>
            <person name="Gardiner A."/>
            <person name="Garfield D.A."/>
            <person name="Garvin B.E."/>
            <person name="Gibson G."/>
            <person name="Gilbert D."/>
            <person name="Gnerre S."/>
            <person name="Godfrey J."/>
            <person name="Good R."/>
            <person name="Gotea V."/>
            <person name="Gravely B."/>
            <person name="Greenberg A.J."/>
            <person name="Griffiths-Jones S."/>
            <person name="Gross S."/>
            <person name="Guigo R."/>
            <person name="Gustafson E.A."/>
            <person name="Haerty W."/>
            <person name="Hahn M.W."/>
            <person name="Halligan D.L."/>
            <person name="Halpern A.L."/>
            <person name="Halter G.M."/>
            <person name="Han M.V."/>
            <person name="Heger A."/>
            <person name="Hillier L."/>
            <person name="Hinrichs A.S."/>
            <person name="Holmes I."/>
            <person name="Hoskins R.A."/>
            <person name="Hubisz M.J."/>
            <person name="Hultmark D."/>
            <person name="Huntley M.A."/>
            <person name="Jaffe D.B."/>
            <person name="Jagadeeshan S."/>
            <person name="Jeck W.R."/>
            <person name="Johnson J."/>
            <person name="Jones C.D."/>
            <person name="Jordan W.C."/>
            <person name="Karpen G.H."/>
            <person name="Kataoka E."/>
            <person name="Keightley P.D."/>
            <person name="Kheradpour P."/>
            <person name="Kirkness E.F."/>
            <person name="Koerich L.B."/>
            <person name="Kristiansen K."/>
            <person name="Kudrna D."/>
            <person name="Kulathinal R.J."/>
            <person name="Kumar S."/>
            <person name="Kwok R."/>
            <person name="Lander E."/>
            <person name="Langley C.H."/>
            <person name="Lapoint R."/>
            <person name="Lazzaro B.P."/>
            <person name="Lee S.J."/>
            <person name="Levesque L."/>
            <person name="Li R."/>
            <person name="Lin C.F."/>
            <person name="Lin M.F."/>
            <person name="Lindblad-Toh K."/>
            <person name="Llopart A."/>
            <person name="Long M."/>
            <person name="Low L."/>
            <person name="Lozovsky E."/>
            <person name="Lu J."/>
            <person name="Luo M."/>
            <person name="Machado C.A."/>
            <person name="Makalowski W."/>
            <person name="Marzo M."/>
            <person name="Matsuda M."/>
            <person name="Matzkin L."/>
            <person name="McAllister B."/>
            <person name="McBride C.S."/>
            <person name="McKernan B."/>
            <person name="McKernan K."/>
            <person name="Mendez-Lago M."/>
            <person name="Minx P."/>
            <person name="Mollenhauer M.U."/>
            <person name="Montooth K."/>
            <person name="Mount S.M."/>
            <person name="Mu X."/>
            <person name="Myers E."/>
            <person name="Negre B."/>
            <person name="Newfeld S."/>
            <person name="Nielsen R."/>
            <person name="Noor M.A."/>
            <person name="O'Grady P."/>
            <person name="Pachter L."/>
            <person name="Papaceit M."/>
            <person name="Parisi M.J."/>
            <person name="Parisi M."/>
            <person name="Parts L."/>
            <person name="Pedersen J.S."/>
            <person name="Pesole G."/>
            <person name="Phillippy A.M."/>
            <person name="Ponting C.P."/>
            <person name="Pop M."/>
            <person name="Porcelli D."/>
            <person name="Powell J.R."/>
            <person name="Prohaska S."/>
            <person name="Pruitt K."/>
            <person name="Puig M."/>
            <person name="Quesneville H."/>
            <person name="Ram K.R."/>
            <person name="Rand D."/>
            <person name="Rasmussen M.D."/>
            <person name="Reed L.K."/>
            <person name="Reenan R."/>
            <person name="Reily A."/>
            <person name="Remington K.A."/>
            <person name="Rieger T.T."/>
            <person name="Ritchie M.G."/>
            <person name="Robin C."/>
            <person name="Rogers Y.H."/>
            <person name="Rohde C."/>
            <person name="Rozas J."/>
            <person name="Rubenfield M.J."/>
            <person name="Ruiz A."/>
            <person name="Russo S."/>
            <person name="Salzberg S.L."/>
            <person name="Sanchez-Gracia A."/>
            <person name="Saranga D.J."/>
            <person name="Sato H."/>
            <person name="Schaeffer S.W."/>
            <person name="Schatz M.C."/>
            <person name="Schlenke T."/>
            <person name="Schwartz R."/>
            <person name="Segarra C."/>
            <person name="Singh R.S."/>
            <person name="Sirot L."/>
            <person name="Sirota M."/>
            <person name="Sisneros N.B."/>
            <person name="Smith C.D."/>
            <person name="Smith T.F."/>
            <person name="Spieth J."/>
            <person name="Stage D.E."/>
            <person name="Stark A."/>
            <person name="Stephan W."/>
            <person name="Strausberg R.L."/>
            <person name="Strempel S."/>
            <person name="Sturgill D."/>
            <person name="Sutton G."/>
            <person name="Sutton G.G."/>
            <person name="Tao W."/>
            <person name="Teichmann S."/>
            <person name="Tobari Y.N."/>
            <person name="Tomimura Y."/>
            <person name="Tsolas J.M."/>
            <person name="Valente V.L."/>
            <person name="Venter E."/>
            <person name="Venter J.C."/>
            <person name="Vicario S."/>
            <person name="Vieira F.G."/>
            <person name="Vilella A.J."/>
            <person name="Villasante A."/>
            <person name="Walenz B."/>
            <person name="Wang J."/>
            <person name="Wasserman M."/>
            <person name="Watts T."/>
            <person name="Wilson D."/>
            <person name="Wilson R.K."/>
            <person name="Wing R.A."/>
            <person name="Wolfner M.F."/>
            <person name="Wong A."/>
            <person name="Wong G.K."/>
            <person name="Wu C.I."/>
            <person name="Wu G."/>
            <person name="Yamamoto D."/>
            <person name="Yang H.P."/>
            <person name="Yang S.P."/>
            <person name="Yorke J.A."/>
            <person name="Yoshida K."/>
            <person name="Zdobnov E."/>
            <person name="Zhang P."/>
            <person name="Zhang Y."/>
            <person name="Zimin A.V."/>
            <person name="Baldwin J."/>
            <person name="Abdouelleil A."/>
            <person name="Abdulkadir J."/>
            <person name="Abebe A."/>
            <person name="Abera B."/>
            <person name="Abreu J."/>
            <person name="Acer S.C."/>
            <person name="Aftuck L."/>
            <person name="Alexander A."/>
            <person name="An P."/>
            <person name="Anderson E."/>
            <person name="Anderson S."/>
            <person name="Arachi H."/>
            <person name="Azer M."/>
            <person name="Bachantsang P."/>
            <person name="Barry A."/>
            <person name="Bayul T."/>
            <person name="Berlin A."/>
            <person name="Bessette D."/>
            <person name="Bloom T."/>
            <person name="Blye J."/>
            <person name="Boguslavskiy L."/>
            <person name="Bonnet C."/>
            <person name="Boukhgalter B."/>
            <person name="Bourzgui I."/>
            <person name="Brown A."/>
            <person name="Cahill P."/>
            <person name="Channer S."/>
            <person name="Cheshatsang Y."/>
            <person name="Chuda L."/>
            <person name="Citroen M."/>
            <person name="Collymore A."/>
            <person name="Cooke P."/>
            <person name="Costello M."/>
            <person name="D'Aco K."/>
            <person name="Daza R."/>
            <person name="De Haan G."/>
            <person name="DeGray S."/>
            <person name="DeMaso C."/>
            <person name="Dhargay N."/>
            <person name="Dooley K."/>
            <person name="Dooley E."/>
            <person name="Doricent M."/>
            <person name="Dorje P."/>
            <person name="Dorjee K."/>
            <person name="Dupes A."/>
            <person name="Elong R."/>
            <person name="Falk J."/>
            <person name="Farina A."/>
            <person name="Faro S."/>
            <person name="Ferguson D."/>
            <person name="Fisher S."/>
            <person name="Foley C.D."/>
            <person name="Franke A."/>
            <person name="Friedrich D."/>
            <person name="Gadbois L."/>
            <person name="Gearin G."/>
            <person name="Gearin C.R."/>
            <person name="Giannoukos G."/>
            <person name="Goode T."/>
            <person name="Graham J."/>
            <person name="Grandbois E."/>
            <person name="Grewal S."/>
            <person name="Gyaltsen K."/>
            <person name="Hafez N."/>
            <person name="Hagos B."/>
            <person name="Hall J."/>
            <person name="Henson C."/>
            <person name="Hollinger A."/>
            <person name="Honan T."/>
            <person name="Huard M.D."/>
            <person name="Hughes L."/>
            <person name="Hurhula B."/>
            <person name="Husby M.E."/>
            <person name="Kamat A."/>
            <person name="Kanga B."/>
            <person name="Kashin S."/>
            <person name="Khazanovich D."/>
            <person name="Kisner P."/>
            <person name="Lance K."/>
            <person name="Lara M."/>
            <person name="Lee W."/>
            <person name="Lennon N."/>
            <person name="Letendre F."/>
            <person name="LeVine R."/>
            <person name="Lipovsky A."/>
            <person name="Liu X."/>
            <person name="Liu J."/>
            <person name="Liu S."/>
            <person name="Lokyitsang T."/>
            <person name="Lokyitsang Y."/>
            <person name="Lubonja R."/>
            <person name="Lui A."/>
            <person name="MacDonald P."/>
            <person name="Magnisalis V."/>
            <person name="Maru K."/>
            <person name="Matthews C."/>
            <person name="McCusker W."/>
            <person name="McDonough S."/>
            <person name="Mehta T."/>
            <person name="Meldrim J."/>
            <person name="Meneus L."/>
            <person name="Mihai O."/>
            <person name="Mihalev A."/>
            <person name="Mihova T."/>
            <person name="Mittelman R."/>
            <person name="Mlenga V."/>
            <person name="Montmayeur A."/>
            <person name="Mulrain L."/>
            <person name="Navidi A."/>
            <person name="Naylor J."/>
            <person name="Negash T."/>
            <person name="Nguyen T."/>
            <person name="Nguyen N."/>
            <person name="Nicol R."/>
            <person name="Norbu C."/>
            <person name="Norbu N."/>
            <person name="Novod N."/>
            <person name="O'Neill B."/>
            <person name="Osman S."/>
            <person name="Markiewicz E."/>
            <person name="Oyono O.L."/>
            <person name="Patti C."/>
            <person name="Phunkhang P."/>
            <person name="Pierre F."/>
            <person name="Priest M."/>
            <person name="Raghuraman S."/>
            <person name="Rege F."/>
            <person name="Reyes R."/>
            <person name="Rise C."/>
            <person name="Rogov P."/>
            <person name="Ross K."/>
            <person name="Ryan E."/>
            <person name="Settipalli S."/>
            <person name="Shea T."/>
            <person name="Sherpa N."/>
            <person name="Shi L."/>
            <person name="Shih D."/>
            <person name="Sparrow T."/>
            <person name="Spaulding J."/>
            <person name="Stalker J."/>
            <person name="Stange-Thomann N."/>
            <person name="Stavropoulos S."/>
            <person name="Stone C."/>
            <person name="Strader C."/>
            <person name="Tesfaye S."/>
            <person name="Thomson T."/>
            <person name="Thoulutsang Y."/>
            <person name="Thoulutsang D."/>
            <person name="Topham K."/>
            <person name="Topping I."/>
            <person name="Tsamla T."/>
            <person name="Vassiliev H."/>
            <person name="Vo A."/>
            <person name="Wangchuk T."/>
            <person name="Wangdi T."/>
            <person name="Weiand M."/>
            <person name="Wilkinson J."/>
            <person name="Wilson A."/>
            <person name="Yadav S."/>
            <person name="Young G."/>
            <person name="Yu Q."/>
            <person name="Zembek L."/>
            <person name="Zhong D."/>
            <person name="Zimmer A."/>
            <person name="Zwirko Z."/>
            <person name="Jaffe D.B."/>
            <person name="Alvarez P."/>
            <person name="Brockman W."/>
            <person name="Butler J."/>
            <person name="Chin C."/>
            <person name="Gnerre S."/>
            <person name="Grabherr M."/>
            <person name="Kleber M."/>
            <person name="Mauceli E."/>
            <person name="MacCallum I."/>
        </authorList>
    </citation>
    <scope>NUCLEOTIDE SEQUENCE [LARGE SCALE GENOMIC DNA]</scope>
    <source>
        <strain evidence="10">MSH-3 / Tucson 14011-0111.49</strain>
    </source>
</reference>
<dbReference type="STRING" id="7234.B4GQT1"/>
<evidence type="ECO:0000313" key="10">
    <source>
        <dbReference type="Proteomes" id="UP000008744"/>
    </source>
</evidence>
<name>B4GQT1_DROPE</name>
<dbReference type="eggNOG" id="KOG1997">
    <property type="taxonomic scope" value="Eukaryota"/>
</dbReference>
<feature type="compositionally biased region" description="Polar residues" evidence="6">
    <location>
        <begin position="438"/>
        <end position="454"/>
    </location>
</feature>
<dbReference type="Gene3D" id="1.25.40.410">
    <property type="match status" value="1"/>
</dbReference>
<dbReference type="InterPro" id="IPR027357">
    <property type="entry name" value="DOCKER_dom"/>
</dbReference>
<dbReference type="CDD" id="cd00064">
    <property type="entry name" value="FU"/>
    <property type="match status" value="2"/>
</dbReference>
<dbReference type="FunFam" id="1.25.40.410:FF:000002">
    <property type="entry name" value="Dedicator of cytokinesis protein 7"/>
    <property type="match status" value="1"/>
</dbReference>
<dbReference type="PROSITE" id="PS01248">
    <property type="entry name" value="EGF_LAM_1"/>
    <property type="match status" value="1"/>
</dbReference>
<dbReference type="OMA" id="FPHQFND"/>
<dbReference type="PANTHER" id="PTHR23317:SF76">
    <property type="entry name" value="LD20667P"/>
    <property type="match status" value="1"/>
</dbReference>
<accession>B4GQT1</accession>
<dbReference type="PROSITE" id="PS51650">
    <property type="entry name" value="C2_DOCK"/>
    <property type="match status" value="1"/>
</dbReference>
<dbReference type="InterPro" id="IPR046770">
    <property type="entry name" value="DOCKER_Lobe_B"/>
</dbReference>
<dbReference type="InterPro" id="IPR043161">
    <property type="entry name" value="DOCK_C_lobe_A"/>
</dbReference>
<dbReference type="InterPro" id="IPR046769">
    <property type="entry name" value="DOCKER_Lobe_A"/>
</dbReference>
<dbReference type="GO" id="GO:0005509">
    <property type="term" value="F:calcium ion binding"/>
    <property type="evidence" value="ECO:0007669"/>
    <property type="project" value="InterPro"/>
</dbReference>
<evidence type="ECO:0000256" key="4">
    <source>
        <dbReference type="ARBA" id="ARBA00023157"/>
    </source>
</evidence>
<feature type="region of interest" description="Disordered" evidence="6">
    <location>
        <begin position="418"/>
        <end position="480"/>
    </location>
</feature>
<keyword evidence="4" id="KW-1015">Disulfide bond</keyword>
<sequence>MSNAQRSFVQKVSKQPAADVRKNVCNYHIQSKSADTSLCSSALSPTDPLDYEEFLVQHMNIVNRDPLKLILDFPQGDVTVKTIPRKIRTIDHITPNEEITDLPQHVQECVNCYTRPWKVVEYAQRHYSSSCYIREHIDRGTISPSAYQQEFEIDKDFASFDETFTYKSESCTPSSRQSIASLASVSSCTDTLTPRGSWASFDLRRSVNDPLIPNLLNNVPPEQIDQTNEVRRQQDRQVALFSLYPESEAEEERIERRLLAEIPMEHMGHRIQVKCLQLRLELEVEPIFASMALYDAKERQKLSENFYFDMNSDGLKRMLSSHVQCADISTQSHSAIFEISYPSNDLFLVIRLEKVLQGDINNSVEPYLKEDKDKYREKVKSNAADYCERLGKYRMPFAWTGIYLTNVFNGDSFEHKDVGGGERDSAGSGNVCGGLGTAPSSNSLDRKSSTSSFDQLRRKANDMSGTLTRRGSLERKEKRRSWSPDDFANVVENFRPITISVPSFFKQEADKMKDEDLYKILPELKRPSSVMKKYKCIPGSIKLEISPCVEEVKNSLTPELAKINPQSGENIRPIKEILEFPQSAIYNPHYSYRNLLFVSPKELNFSSRAGSARNIAVRVQLMAGETSKDAVNAIFGKSSCPKFSSEAFTAVNYHNKCPSFYDEIKIALPASIKQHHHLLFTIYHVSCQKKPQDLQPSVETPIGYTWLPLLEDGKLKVGEFNLPVMVETPPENYSFIPPNVHLPGIKWLDNHRAVFAINVEAVTAIHTLDSFLDRFFLLCEYVDTRNIPSHIGEGNMEAELKKCLLDIEHANREPLVRHLPLVLDKLIELLVTTHKIGGQTMSLGSTVFEVLCLVSSLLSILSDDLIVDQYGRQSLFSTYVQFQCKIPHPLLSKQRFTCRRSNTEDLQLSNSYSLYDNVSTSGRSLDRKDPASNMLHSIVGRDVQERLLHEELALHWVVASGKAAELAMANSWFLFELIVKSMIEHLHNSNTLNAPRKNRFPHQYNDDLSTLVHLVTTKVVGYHSNEPKLAQSLNASLSFFIFDVLSIMDRGFVFGLIKTYTKVLISKNASIPDLMNYKIDFLRIVCSHEHFVALNLPFGTSYTMISAPCSPTPSTTSSNSQTSCGSLERAVQADLSQEFLQQHFLVGLVLSDLASVMKVPNPQLHGKAIRCIRNLMTSHDLDTRYSETEARARVASLYIPLLFIVMDSIPQLHQHGIDHDRLHQIGQLEDYQGPQQTIAAATISPEVAYAISGSRPYYMSEQVKNKSPLSSENTRHLLVCFLWVLKNLERNILYRWLLGLTPHRVHQMLQVVNVCLKTFEYTGQKYIPTLKRTNTQSFRKNASTDVKEKLEECIRGTNSARYDLINRRKDRNSTEKFRWRKDQMPYRSPYTDSVGKNEHDLELSHFIEGSLATEITLVLLDTLEILVHVAANIHHNLLGTLLKVLLHALSRNQSTLALQNLFASQRALIFKFPNLLFDEETDICADLCLILLKHCGSLLPGIRSQAAASLYLLMRQNFEIGNNFARVKMQVTMSLSSLVGTSTVFSEQSLRRALKTVLVYAESDSDLQDTSFPEQVQDLLFNLHMILSDTVKMKEYQEDPEMLLDLMNRIAKGYQNNPDLRLTWLENMAKKHRERANHTEAAMCYVHAAALVSEYLSMLESQTHLPVGAVSFQRISPNTLMESAVSDDVLSPGEDGICLGNHFTETGLKALLEEASNSFQVAGMYEAMNEVYKILIPICEANRDFLKLGKVHGKLQEAFNRISQLQGKRVFGTYFRVGFYGSKFGDLDQQEFIYKEPTLTKLPEIFSRLQNFYTERFGPDSVHIIKDSNTVDVNSLDAEKAYIQITYVEPYFETYEMRHRETYFERNFNISKCKGAGTRKGNGKCLCDAGYAGSNCKECALQYYESFRDEKKLLCTQCHAACGDGGCTGAGPKSCRKCKDGWHMDSETGCVDINECLYQQRPTACRPQQFCVNNEGSFSCLECDRSCNGCDGDGPDMCKQCADGFVLKDGKCQDQSAEERDSYVNFTRLLTYFGMCVATCVIFQSSTHIGWGCVVGAAVAVYIAASEYWLNSPQAGHKPEIDTKQLEELIMKSL</sequence>
<evidence type="ECO:0000256" key="5">
    <source>
        <dbReference type="PROSITE-ProRule" id="PRU00983"/>
    </source>
</evidence>
<dbReference type="GO" id="GO:0048513">
    <property type="term" value="P:animal organ development"/>
    <property type="evidence" value="ECO:0007669"/>
    <property type="project" value="UniProtKB-ARBA"/>
</dbReference>
<feature type="domain" description="DOCKER" evidence="8">
    <location>
        <begin position="1612"/>
        <end position="2094"/>
    </location>
</feature>
<protein>
    <submittedName>
        <fullName evidence="9">GL16615</fullName>
    </submittedName>
</protein>
<keyword evidence="10" id="KW-1185">Reference proteome</keyword>
<evidence type="ECO:0000256" key="1">
    <source>
        <dbReference type="ARBA" id="ARBA00022536"/>
    </source>
</evidence>
<dbReference type="InterPro" id="IPR018097">
    <property type="entry name" value="EGF_Ca-bd_CS"/>
</dbReference>
<dbReference type="HOGENOM" id="CLU_000624_0_0_1"/>
<dbReference type="InterPro" id="IPR006212">
    <property type="entry name" value="Furin_repeat"/>
</dbReference>
<dbReference type="GO" id="GO:0007264">
    <property type="term" value="P:small GTPase-mediated signal transduction"/>
    <property type="evidence" value="ECO:0007669"/>
    <property type="project" value="InterPro"/>
</dbReference>
<dbReference type="InterPro" id="IPR026791">
    <property type="entry name" value="DOCK"/>
</dbReference>
<dbReference type="PhylomeDB" id="B4GQT1"/>
<feature type="compositionally biased region" description="Basic and acidic residues" evidence="6">
    <location>
        <begin position="471"/>
        <end position="480"/>
    </location>
</feature>
<dbReference type="Gene3D" id="2.60.40.150">
    <property type="entry name" value="C2 domain"/>
    <property type="match status" value="1"/>
</dbReference>
<dbReference type="GO" id="GO:0048731">
    <property type="term" value="P:system development"/>
    <property type="evidence" value="ECO:0007669"/>
    <property type="project" value="UniProtKB-ARBA"/>
</dbReference>
<gene>
    <name evidence="9" type="primary">Dper\GL16615</name>
    <name evidence="9" type="ORF">Dper_GL16615</name>
</gene>
<dbReference type="OrthoDB" id="47328at2759"/>
<dbReference type="Pfam" id="PF11878">
    <property type="entry name" value="DOCK_C-D_N"/>
    <property type="match status" value="1"/>
</dbReference>
<evidence type="ECO:0000313" key="9">
    <source>
        <dbReference type="EMBL" id="EDW39953.1"/>
    </source>
</evidence>
<dbReference type="Gene3D" id="2.10.220.10">
    <property type="entry name" value="Hormone Receptor, Insulin-like Growth Factor Receptor 1, Chain A, domain 2"/>
    <property type="match status" value="1"/>
</dbReference>
<dbReference type="GO" id="GO:0035023">
    <property type="term" value="P:regulation of Rho protein signal transduction"/>
    <property type="evidence" value="ECO:0007669"/>
    <property type="project" value="EnsemblMetazoa"/>
</dbReference>
<dbReference type="InterPro" id="IPR002049">
    <property type="entry name" value="LE_dom"/>
</dbReference>
<evidence type="ECO:0000256" key="2">
    <source>
        <dbReference type="ARBA" id="ARBA00022553"/>
    </source>
</evidence>
<comment type="similarity">
    <text evidence="5">Belongs to the DOCK family.</text>
</comment>
<dbReference type="EMBL" id="CH479187">
    <property type="protein sequence ID" value="EDW39953.1"/>
    <property type="molecule type" value="Genomic_DNA"/>
</dbReference>
<dbReference type="PROSITE" id="PS51651">
    <property type="entry name" value="DOCKER"/>
    <property type="match status" value="1"/>
</dbReference>
<organism evidence="10">
    <name type="scientific">Drosophila persimilis</name>
    <name type="common">Fruit fly</name>
    <dbReference type="NCBI Taxonomy" id="7234"/>
    <lineage>
        <taxon>Eukaryota</taxon>
        <taxon>Metazoa</taxon>
        <taxon>Ecdysozoa</taxon>
        <taxon>Arthropoda</taxon>
        <taxon>Hexapoda</taxon>
        <taxon>Insecta</taxon>
        <taxon>Pterygota</taxon>
        <taxon>Neoptera</taxon>
        <taxon>Endopterygota</taxon>
        <taxon>Diptera</taxon>
        <taxon>Brachycera</taxon>
        <taxon>Muscomorpha</taxon>
        <taxon>Ephydroidea</taxon>
        <taxon>Drosophilidae</taxon>
        <taxon>Drosophila</taxon>
        <taxon>Sophophora</taxon>
    </lineage>
</organism>